<reference evidence="2" key="1">
    <citation type="submission" date="2019-04" db="EMBL/GenBank/DDBJ databases">
        <title>Friends and foes A comparative genomics studyof 23 Aspergillus species from section Flavi.</title>
        <authorList>
            <consortium name="DOE Joint Genome Institute"/>
            <person name="Kjaerbolling I."/>
            <person name="Vesth T."/>
            <person name="Frisvad J.C."/>
            <person name="Nybo J.L."/>
            <person name="Theobald S."/>
            <person name="Kildgaard S."/>
            <person name="Isbrandt T."/>
            <person name="Kuo A."/>
            <person name="Sato A."/>
            <person name="Lyhne E.K."/>
            <person name="Kogle M.E."/>
            <person name="Wiebenga A."/>
            <person name="Kun R.S."/>
            <person name="Lubbers R.J."/>
            <person name="Makela M.R."/>
            <person name="Barry K."/>
            <person name="Chovatia M."/>
            <person name="Clum A."/>
            <person name="Daum C."/>
            <person name="Haridas S."/>
            <person name="He G."/>
            <person name="LaButti K."/>
            <person name="Lipzen A."/>
            <person name="Mondo S."/>
            <person name="Riley R."/>
            <person name="Salamov A."/>
            <person name="Simmons B.A."/>
            <person name="Magnuson J.K."/>
            <person name="Henrissat B."/>
            <person name="Mortensen U.H."/>
            <person name="Larsen T.O."/>
            <person name="Devries R.P."/>
            <person name="Grigoriev I.V."/>
            <person name="Machida M."/>
            <person name="Baker S.E."/>
            <person name="Andersen M.R."/>
        </authorList>
    </citation>
    <scope>NUCLEOTIDE SEQUENCE [LARGE SCALE GENOMIC DNA]</scope>
    <source>
        <strain evidence="2">CBS 553.77</strain>
    </source>
</reference>
<organism evidence="1 2">
    <name type="scientific">Aspergillus coremiiformis</name>
    <dbReference type="NCBI Taxonomy" id="138285"/>
    <lineage>
        <taxon>Eukaryota</taxon>
        <taxon>Fungi</taxon>
        <taxon>Dikarya</taxon>
        <taxon>Ascomycota</taxon>
        <taxon>Pezizomycotina</taxon>
        <taxon>Eurotiomycetes</taxon>
        <taxon>Eurotiomycetidae</taxon>
        <taxon>Eurotiales</taxon>
        <taxon>Aspergillaceae</taxon>
        <taxon>Aspergillus</taxon>
        <taxon>Aspergillus subgen. Circumdati</taxon>
    </lineage>
</organism>
<dbReference type="AlphaFoldDB" id="A0A5N6Z718"/>
<evidence type="ECO:0000313" key="1">
    <source>
        <dbReference type="EMBL" id="KAE8353467.1"/>
    </source>
</evidence>
<sequence>MDPVGLSVLPKAYYCITFRREDHHSVPIADISLRGEYYLKGWKEGTRAAALVYLLHPADKKTTNECYFQVHGVFYKPKPNGVVYHKWEVDSTWDYYVKATLTEGMRYKFEHVPEDQEPQRQKSF</sequence>
<gene>
    <name evidence="1" type="ORF">BDV28DRAFT_148046</name>
</gene>
<accession>A0A5N6Z718</accession>
<proteinExistence type="predicted"/>
<protein>
    <submittedName>
        <fullName evidence="1">Uncharacterized protein</fullName>
    </submittedName>
</protein>
<evidence type="ECO:0000313" key="2">
    <source>
        <dbReference type="Proteomes" id="UP000327118"/>
    </source>
</evidence>
<name>A0A5N6Z718_9EURO</name>
<keyword evidence="2" id="KW-1185">Reference proteome</keyword>
<dbReference type="Proteomes" id="UP000327118">
    <property type="component" value="Unassembled WGS sequence"/>
</dbReference>
<dbReference type="EMBL" id="ML739097">
    <property type="protein sequence ID" value="KAE8353467.1"/>
    <property type="molecule type" value="Genomic_DNA"/>
</dbReference>